<comment type="caution">
    <text evidence="1">The sequence shown here is derived from an EMBL/GenBank/DDBJ whole genome shotgun (WGS) entry which is preliminary data.</text>
</comment>
<feature type="non-terminal residue" evidence="1">
    <location>
        <position position="1"/>
    </location>
</feature>
<dbReference type="AlphaFoldDB" id="A0A9W4SV88"/>
<accession>A0A9W4SV88</accession>
<dbReference type="Proteomes" id="UP001153678">
    <property type="component" value="Unassembled WGS sequence"/>
</dbReference>
<keyword evidence="2" id="KW-1185">Reference proteome</keyword>
<reference evidence="1" key="1">
    <citation type="submission" date="2022-08" db="EMBL/GenBank/DDBJ databases">
        <authorList>
            <person name="Kallberg Y."/>
            <person name="Tangrot J."/>
            <person name="Rosling A."/>
        </authorList>
    </citation>
    <scope>NUCLEOTIDE SEQUENCE</scope>
    <source>
        <strain evidence="1">Wild A</strain>
    </source>
</reference>
<evidence type="ECO:0000313" key="1">
    <source>
        <dbReference type="EMBL" id="CAI2182581.1"/>
    </source>
</evidence>
<gene>
    <name evidence="1" type="ORF">FWILDA_LOCUS10651</name>
</gene>
<proteinExistence type="predicted"/>
<evidence type="ECO:0000313" key="2">
    <source>
        <dbReference type="Proteomes" id="UP001153678"/>
    </source>
</evidence>
<organism evidence="1 2">
    <name type="scientific">Funneliformis geosporum</name>
    <dbReference type="NCBI Taxonomy" id="1117311"/>
    <lineage>
        <taxon>Eukaryota</taxon>
        <taxon>Fungi</taxon>
        <taxon>Fungi incertae sedis</taxon>
        <taxon>Mucoromycota</taxon>
        <taxon>Glomeromycotina</taxon>
        <taxon>Glomeromycetes</taxon>
        <taxon>Glomerales</taxon>
        <taxon>Glomeraceae</taxon>
        <taxon>Funneliformis</taxon>
    </lineage>
</organism>
<name>A0A9W4SV88_9GLOM</name>
<protein>
    <submittedName>
        <fullName evidence="1">5519_t:CDS:1</fullName>
    </submittedName>
</protein>
<dbReference type="EMBL" id="CAMKVN010002776">
    <property type="protein sequence ID" value="CAI2182581.1"/>
    <property type="molecule type" value="Genomic_DNA"/>
</dbReference>
<sequence length="101" mass="11864">RSCIFIESVADYLNPNGTLQKQHENNHQMKRYQRENTKESKYTLQECGAMEKLKWLKKFKATKSLADSYKLGKALYAWARTSKHKETAREHCNAPYGHKPM</sequence>